<dbReference type="InterPro" id="IPR001223">
    <property type="entry name" value="Glyco_hydro18_cat"/>
</dbReference>
<evidence type="ECO:0000256" key="3">
    <source>
        <dbReference type="RuleBase" id="RU000489"/>
    </source>
</evidence>
<feature type="domain" description="GH18" evidence="6">
    <location>
        <begin position="78"/>
        <end position="393"/>
    </location>
</feature>
<dbReference type="InterPro" id="IPR011583">
    <property type="entry name" value="Chitinase_II/V-like_cat"/>
</dbReference>
<name>A0A498RF99_9FIRM</name>
<keyword evidence="5" id="KW-0732">Signal</keyword>
<reference evidence="7 8" key="1">
    <citation type="submission" date="2018-06" db="EMBL/GenBank/DDBJ databases">
        <authorList>
            <person name="Strepis N."/>
        </authorList>
    </citation>
    <scope>NUCLEOTIDE SEQUENCE [LARGE SCALE GENOMIC DNA]</scope>
    <source>
        <strain evidence="7">LUCI</strain>
    </source>
</reference>
<dbReference type="GO" id="GO:0004553">
    <property type="term" value="F:hydrolase activity, hydrolyzing O-glycosyl compounds"/>
    <property type="evidence" value="ECO:0007669"/>
    <property type="project" value="InterPro"/>
</dbReference>
<dbReference type="PROSITE" id="PS01095">
    <property type="entry name" value="GH18_1"/>
    <property type="match status" value="1"/>
</dbReference>
<keyword evidence="1 3" id="KW-0378">Hydrolase</keyword>
<dbReference type="RefSeq" id="WP_122630397.1">
    <property type="nucleotide sequence ID" value="NZ_UPPP01000127.1"/>
</dbReference>
<evidence type="ECO:0000256" key="1">
    <source>
        <dbReference type="ARBA" id="ARBA00022801"/>
    </source>
</evidence>
<dbReference type="Gene3D" id="3.20.20.80">
    <property type="entry name" value="Glycosidases"/>
    <property type="match status" value="1"/>
</dbReference>
<dbReference type="InterPro" id="IPR041704">
    <property type="entry name" value="CFLE_GH18"/>
</dbReference>
<dbReference type="PANTHER" id="PTHR46066">
    <property type="entry name" value="CHITINASE DOMAIN-CONTAINING PROTEIN 1 FAMILY MEMBER"/>
    <property type="match status" value="1"/>
</dbReference>
<keyword evidence="8" id="KW-1185">Reference proteome</keyword>
<dbReference type="OrthoDB" id="9775889at2"/>
<dbReference type="SMART" id="SM00636">
    <property type="entry name" value="Glyco_18"/>
    <property type="match status" value="1"/>
</dbReference>
<evidence type="ECO:0000313" key="8">
    <source>
        <dbReference type="Proteomes" id="UP000277811"/>
    </source>
</evidence>
<dbReference type="InterPro" id="IPR001579">
    <property type="entry name" value="Glyco_hydro_18_chit_AS"/>
</dbReference>
<dbReference type="Pfam" id="PF00704">
    <property type="entry name" value="Glyco_hydro_18"/>
    <property type="match status" value="1"/>
</dbReference>
<protein>
    <submittedName>
        <fullName evidence="7">Glycoside hydrolase chitinase active site</fullName>
    </submittedName>
</protein>
<accession>A0A498RF99</accession>
<dbReference type="InterPro" id="IPR029070">
    <property type="entry name" value="Chitinase_insertion_sf"/>
</dbReference>
<proteinExistence type="inferred from homology"/>
<feature type="signal peptide" evidence="5">
    <location>
        <begin position="1"/>
        <end position="27"/>
    </location>
</feature>
<dbReference type="InterPro" id="IPR017853">
    <property type="entry name" value="GH"/>
</dbReference>
<dbReference type="GO" id="GO:0005975">
    <property type="term" value="P:carbohydrate metabolic process"/>
    <property type="evidence" value="ECO:0007669"/>
    <property type="project" value="InterPro"/>
</dbReference>
<dbReference type="PROSITE" id="PS51910">
    <property type="entry name" value="GH18_2"/>
    <property type="match status" value="1"/>
</dbReference>
<evidence type="ECO:0000256" key="4">
    <source>
        <dbReference type="RuleBase" id="RU004453"/>
    </source>
</evidence>
<evidence type="ECO:0000256" key="2">
    <source>
        <dbReference type="ARBA" id="ARBA00023295"/>
    </source>
</evidence>
<comment type="similarity">
    <text evidence="4">Belongs to the glycosyl hydrolase 18 family.</text>
</comment>
<dbReference type="Proteomes" id="UP000277811">
    <property type="component" value="Unassembled WGS sequence"/>
</dbReference>
<evidence type="ECO:0000256" key="5">
    <source>
        <dbReference type="SAM" id="SignalP"/>
    </source>
</evidence>
<sequence>MRNYKNIVFLLLLVLCTSIIVPLPAYASTSLGSSGQAGFLDTLVGLLANLFHIDLNQTNPLTQILSPRTTGVLPPGQKDVLGFYAEWSADDMASYNDLQQHIHSLGAIAPFWATLHGDGSVTNRGGRDHASVIKYAHNNHVTALLLVNNAKQNDPDSGIHAVLTNPSLRKTAIANLEAYIKKYNLDGINIDFEQVPQTDRDSLTAFMRELSARLKPQGYLVTIDVFPKHNEENDVANAYDYAQLAKYADRIMLMTYDYHAGWNGAGPIAGVHAVETDLKYALKFIPKNKVYLGIAGYGYDWSNNGVESVEYSAVQKLISRYGPNVQWDDSSESPHFSYTGSDGVYHRVWYENKESIKYKLDLVNKYDIAGIAVWKLGDEDPAAWQVIKDTLKR</sequence>
<dbReference type="Gene3D" id="3.10.50.10">
    <property type="match status" value="1"/>
</dbReference>
<dbReference type="SUPFAM" id="SSF51445">
    <property type="entry name" value="(Trans)glycosidases"/>
    <property type="match status" value="1"/>
</dbReference>
<evidence type="ECO:0000313" key="7">
    <source>
        <dbReference type="EMBL" id="VBB09627.1"/>
    </source>
</evidence>
<dbReference type="EMBL" id="UPPP01000127">
    <property type="protein sequence ID" value="VBB09627.1"/>
    <property type="molecule type" value="Genomic_DNA"/>
</dbReference>
<gene>
    <name evidence="7" type="ORF">LUCI_4922</name>
</gene>
<evidence type="ECO:0000259" key="6">
    <source>
        <dbReference type="PROSITE" id="PS51910"/>
    </source>
</evidence>
<dbReference type="AlphaFoldDB" id="A0A498RF99"/>
<dbReference type="PANTHER" id="PTHR46066:SF2">
    <property type="entry name" value="CHITINASE DOMAIN-CONTAINING PROTEIN 1"/>
    <property type="match status" value="1"/>
</dbReference>
<feature type="chain" id="PRO_5019853605" evidence="5">
    <location>
        <begin position="28"/>
        <end position="393"/>
    </location>
</feature>
<dbReference type="CDD" id="cd02874">
    <property type="entry name" value="GH18_CFLE_spore_hydrolase"/>
    <property type="match status" value="1"/>
</dbReference>
<organism evidence="7 8">
    <name type="scientific">Lucifera butyrica</name>
    <dbReference type="NCBI Taxonomy" id="1351585"/>
    <lineage>
        <taxon>Bacteria</taxon>
        <taxon>Bacillati</taxon>
        <taxon>Bacillota</taxon>
        <taxon>Negativicutes</taxon>
        <taxon>Veillonellales</taxon>
        <taxon>Veillonellaceae</taxon>
        <taxon>Lucifera</taxon>
    </lineage>
</organism>
<dbReference type="GO" id="GO:0008061">
    <property type="term" value="F:chitin binding"/>
    <property type="evidence" value="ECO:0007669"/>
    <property type="project" value="InterPro"/>
</dbReference>
<keyword evidence="2 3" id="KW-0326">Glycosidase</keyword>